<name>A0A0A3JEG5_9BACI</name>
<comment type="caution">
    <text evidence="1">The sequence shown here is derived from an EMBL/GenBank/DDBJ whole genome shotgun (WGS) entry which is preliminary data.</text>
</comment>
<dbReference type="Proteomes" id="UP000030437">
    <property type="component" value="Unassembled WGS sequence"/>
</dbReference>
<gene>
    <name evidence="1" type="ORF">CD32_09440</name>
</gene>
<accession>A0A0A3JEG5</accession>
<evidence type="ECO:0000313" key="2">
    <source>
        <dbReference type="Proteomes" id="UP000030437"/>
    </source>
</evidence>
<evidence type="ECO:0000313" key="1">
    <source>
        <dbReference type="EMBL" id="KGR85432.1"/>
    </source>
</evidence>
<dbReference type="EMBL" id="JPVP01000054">
    <property type="protein sequence ID" value="KGR85432.1"/>
    <property type="molecule type" value="Genomic_DNA"/>
</dbReference>
<dbReference type="AlphaFoldDB" id="A0A0A3JEG5"/>
<keyword evidence="2" id="KW-1185">Reference proteome</keyword>
<protein>
    <submittedName>
        <fullName evidence="1">Uncharacterized protein</fullName>
    </submittedName>
</protein>
<proteinExistence type="predicted"/>
<reference evidence="1 2" key="1">
    <citation type="submission" date="2014-02" db="EMBL/GenBank/DDBJ databases">
        <title>Draft genome sequence of Lysinibacillus odysseyi NBRC 100172.</title>
        <authorList>
            <person name="Zhang F."/>
            <person name="Wang G."/>
            <person name="Zhang L."/>
        </authorList>
    </citation>
    <scope>NUCLEOTIDE SEQUENCE [LARGE SCALE GENOMIC DNA]</scope>
    <source>
        <strain evidence="1 2">NBRC 100172</strain>
    </source>
</reference>
<sequence length="64" mass="7514">MAKINTGDILQLLWDATPMTKECTQADLALITNQLSELMTHYSRRRQATALEQVKKHREQRREM</sequence>
<organism evidence="1 2">
    <name type="scientific">Lysinibacillus odysseyi 34hs-1 = NBRC 100172</name>
    <dbReference type="NCBI Taxonomy" id="1220589"/>
    <lineage>
        <taxon>Bacteria</taxon>
        <taxon>Bacillati</taxon>
        <taxon>Bacillota</taxon>
        <taxon>Bacilli</taxon>
        <taxon>Bacillales</taxon>
        <taxon>Bacillaceae</taxon>
        <taxon>Lysinibacillus</taxon>
    </lineage>
</organism>